<dbReference type="PANTHER" id="PTHR34821:SF2">
    <property type="entry name" value="INNER MEMBRANE PROTEIN YDCZ"/>
    <property type="match status" value="1"/>
</dbReference>
<feature type="transmembrane region" description="Helical" evidence="1">
    <location>
        <begin position="34"/>
        <end position="51"/>
    </location>
</feature>
<dbReference type="AlphaFoldDB" id="A0A069RF65"/>
<sequence>MNNLISTFIGALISFMILVNGILSDSIGNYSSSVIIHLVGLVSVLIVLAACRSKISIQKGIPLYMYSAGALGVFTVLFSNLSFTQLGVSLTLALGLLGQSISSIVIDHFGLLGMDTVKFKSKKYIGLLLISLGIFVMAAY</sequence>
<keyword evidence="1" id="KW-0472">Membrane</keyword>
<dbReference type="EMBL" id="JJMM01000010">
    <property type="protein sequence ID" value="KDR95636.1"/>
    <property type="molecule type" value="Genomic_DNA"/>
</dbReference>
<dbReference type="Pfam" id="PF04657">
    <property type="entry name" value="DMT_YdcZ"/>
    <property type="match status" value="1"/>
</dbReference>
<evidence type="ECO:0000313" key="3">
    <source>
        <dbReference type="Proteomes" id="UP000027946"/>
    </source>
</evidence>
<evidence type="ECO:0000256" key="1">
    <source>
        <dbReference type="SAM" id="Phobius"/>
    </source>
</evidence>
<keyword evidence="1" id="KW-0812">Transmembrane</keyword>
<name>A0A069RF65_PEPLI</name>
<gene>
    <name evidence="2" type="ORF">CLIT_10c03630</name>
</gene>
<feature type="transmembrane region" description="Helical" evidence="1">
    <location>
        <begin position="63"/>
        <end position="83"/>
    </location>
</feature>
<dbReference type="STRING" id="1121324.CLIT_10c03630"/>
<evidence type="ECO:0000313" key="2">
    <source>
        <dbReference type="EMBL" id="KDR95636.1"/>
    </source>
</evidence>
<organism evidence="2 3">
    <name type="scientific">Peptoclostridium litorale DSM 5388</name>
    <dbReference type="NCBI Taxonomy" id="1121324"/>
    <lineage>
        <taxon>Bacteria</taxon>
        <taxon>Bacillati</taxon>
        <taxon>Bacillota</taxon>
        <taxon>Clostridia</taxon>
        <taxon>Peptostreptococcales</taxon>
        <taxon>Peptoclostridiaceae</taxon>
        <taxon>Peptoclostridium</taxon>
    </lineage>
</organism>
<dbReference type="eggNOG" id="COG3238">
    <property type="taxonomic scope" value="Bacteria"/>
</dbReference>
<dbReference type="PANTHER" id="PTHR34821">
    <property type="entry name" value="INNER MEMBRANE PROTEIN YDCZ"/>
    <property type="match status" value="1"/>
</dbReference>
<feature type="transmembrane region" description="Helical" evidence="1">
    <location>
        <begin position="124"/>
        <end position="139"/>
    </location>
</feature>
<evidence type="ECO:0008006" key="4">
    <source>
        <dbReference type="Google" id="ProtNLM"/>
    </source>
</evidence>
<keyword evidence="3" id="KW-1185">Reference proteome</keyword>
<dbReference type="GO" id="GO:0005886">
    <property type="term" value="C:plasma membrane"/>
    <property type="evidence" value="ECO:0007669"/>
    <property type="project" value="TreeGrafter"/>
</dbReference>
<reference evidence="2 3" key="1">
    <citation type="submission" date="2014-03" db="EMBL/GenBank/DDBJ databases">
        <title>Genome sequence of Clostridium litorale W6, DSM 5388.</title>
        <authorList>
            <person name="Poehlein A."/>
            <person name="Jagirdar A."/>
            <person name="Khonsari B."/>
            <person name="Chibani C.M."/>
            <person name="Gutierrez Gutierrez D.A."/>
            <person name="Davydova E."/>
            <person name="Alghaithi H.S."/>
            <person name="Nair K.P."/>
            <person name="Dhamotharan K."/>
            <person name="Chandran L."/>
            <person name="G W."/>
            <person name="Daniel R."/>
        </authorList>
    </citation>
    <scope>NUCLEOTIDE SEQUENCE [LARGE SCALE GENOMIC DNA]</scope>
    <source>
        <strain evidence="2 3">W6</strain>
    </source>
</reference>
<dbReference type="InterPro" id="IPR006750">
    <property type="entry name" value="YdcZ"/>
</dbReference>
<dbReference type="Proteomes" id="UP000027946">
    <property type="component" value="Unassembled WGS sequence"/>
</dbReference>
<comment type="caution">
    <text evidence="2">The sequence shown here is derived from an EMBL/GenBank/DDBJ whole genome shotgun (WGS) entry which is preliminary data.</text>
</comment>
<dbReference type="OrthoDB" id="7864805at2"/>
<keyword evidence="1" id="KW-1133">Transmembrane helix</keyword>
<accession>A0A069RF65</accession>
<feature type="transmembrane region" description="Helical" evidence="1">
    <location>
        <begin position="89"/>
        <end position="112"/>
    </location>
</feature>
<proteinExistence type="predicted"/>
<dbReference type="RefSeq" id="WP_038264028.1">
    <property type="nucleotide sequence ID" value="NZ_FSRH01000006.1"/>
</dbReference>
<protein>
    <recommendedName>
        <fullName evidence="4">Membrane-spanning protein</fullName>
    </recommendedName>
</protein>